<gene>
    <name evidence="1" type="ORF">MRBLWS13_001500</name>
</gene>
<dbReference type="AlphaFoldDB" id="A0AAU6SAC5"/>
<dbReference type="PROSITE" id="PS51257">
    <property type="entry name" value="PROKAR_LIPOPROTEIN"/>
    <property type="match status" value="1"/>
</dbReference>
<protein>
    <submittedName>
        <fullName evidence="1">Uncharacterized protein</fullName>
    </submittedName>
</protein>
<dbReference type="EMBL" id="CP151632">
    <property type="protein sequence ID" value="WZO33864.1"/>
    <property type="molecule type" value="Genomic_DNA"/>
</dbReference>
<evidence type="ECO:0000313" key="1">
    <source>
        <dbReference type="EMBL" id="WZO33864.1"/>
    </source>
</evidence>
<accession>A0AAU6SAC5</accession>
<reference evidence="1" key="1">
    <citation type="submission" date="2024-04" db="EMBL/GenBank/DDBJ databases">
        <authorList>
            <person name="Roder T."/>
            <person name="Oberhansli S."/>
            <person name="Kreuzer M."/>
        </authorList>
    </citation>
    <scope>NUCLEOTIDE SEQUENCE</scope>
    <source>
        <strain evidence="1">LWS13-1.2</strain>
    </source>
</reference>
<proteinExistence type="predicted"/>
<dbReference type="RefSeq" id="WP_349428398.1">
    <property type="nucleotide sequence ID" value="NZ_CP151632.1"/>
</dbReference>
<sequence length="338" mass="34455">MRRLTVVVATLGVSLVLAGCGAIPGIGRDPRIEATPVATVICPQTYEAGHAEAGLVPSDFTAVAVLRCDPYASWEDDDGSWSGALLERLEGDLEPVLAALASPSDPRSMGPCTAIGYLSPELWVEDADGRVVSVAVPSDGCGAPKSVGLDAALAALTVVDETFTPESLVDSAAATDAGCATQASMLILAGPDATSGLPADADADVPDDQVIGEDALIPFELPAWPEVATVDGARLCDYVAGLGSTRSPAVTGDPNVFAGVRELATAEAQAVLADARHAPTAPSCTDAATRWVVVHPSLVSGQSQPFTVELDGCRRLVDPGLQPRAASPELLDLLTPAG</sequence>
<name>A0AAU6SAC5_9MICO</name>
<organism evidence="1">
    <name type="scientific">Microbacterium sp. LWS13-1.2</name>
    <dbReference type="NCBI Taxonomy" id="3135264"/>
    <lineage>
        <taxon>Bacteria</taxon>
        <taxon>Bacillati</taxon>
        <taxon>Actinomycetota</taxon>
        <taxon>Actinomycetes</taxon>
        <taxon>Micrococcales</taxon>
        <taxon>Microbacteriaceae</taxon>
        <taxon>Microbacterium</taxon>
    </lineage>
</organism>